<comment type="caution">
    <text evidence="2">The sequence shown here is derived from an EMBL/GenBank/DDBJ whole genome shotgun (WGS) entry which is preliminary data.</text>
</comment>
<dbReference type="PANTHER" id="PTHR43355:SF2">
    <property type="entry name" value="FLAVIN REDUCTASE (NADPH)"/>
    <property type="match status" value="1"/>
</dbReference>
<dbReference type="Gene3D" id="3.40.50.720">
    <property type="entry name" value="NAD(P)-binding Rossmann-like Domain"/>
    <property type="match status" value="1"/>
</dbReference>
<accession>A0ABU5T369</accession>
<dbReference type="Pfam" id="PF13460">
    <property type="entry name" value="NAD_binding_10"/>
    <property type="match status" value="1"/>
</dbReference>
<evidence type="ECO:0000313" key="3">
    <source>
        <dbReference type="Proteomes" id="UP001304769"/>
    </source>
</evidence>
<protein>
    <submittedName>
        <fullName evidence="2">NAD(P)-binding oxidoreductase</fullName>
    </submittedName>
</protein>
<name>A0ABU5T369_9MICC</name>
<dbReference type="InterPro" id="IPR051606">
    <property type="entry name" value="Polyketide_Oxido-like"/>
</dbReference>
<dbReference type="PANTHER" id="PTHR43355">
    <property type="entry name" value="FLAVIN REDUCTASE (NADPH)"/>
    <property type="match status" value="1"/>
</dbReference>
<proteinExistence type="predicted"/>
<dbReference type="InterPro" id="IPR016040">
    <property type="entry name" value="NAD(P)-bd_dom"/>
</dbReference>
<evidence type="ECO:0000313" key="2">
    <source>
        <dbReference type="EMBL" id="MEA5454125.1"/>
    </source>
</evidence>
<reference evidence="2 3" key="1">
    <citation type="submission" date="2023-12" db="EMBL/GenBank/DDBJ databases">
        <title>Sinomonas terricola sp. nov, isolated from litchi orchard soil in Guangdong, PR China.</title>
        <authorList>
            <person name="Jiaxin W."/>
            <person name="Yang Z."/>
            <person name="Honghui Z."/>
        </authorList>
    </citation>
    <scope>NUCLEOTIDE SEQUENCE [LARGE SCALE GENOMIC DNA]</scope>
    <source>
        <strain evidence="2 3">JGH33</strain>
    </source>
</reference>
<evidence type="ECO:0000259" key="1">
    <source>
        <dbReference type="Pfam" id="PF13460"/>
    </source>
</evidence>
<dbReference type="EMBL" id="JAYGGQ010000002">
    <property type="protein sequence ID" value="MEA5454125.1"/>
    <property type="molecule type" value="Genomic_DNA"/>
</dbReference>
<gene>
    <name evidence="2" type="ORF">SPF06_05245</name>
</gene>
<sequence length="209" mass="22100">MKITVFGATGGTGLEVVRQAAAAGHEVTAVVRDPARLAPVPGVAVVRADVMDPASIAPSLVGADAVVSALGNRDIRHATTVCSGGVASIIEAMEGANVRRLAVVSASGLVTDGADDFLTRYVAKPILQRILAYNFADLRRMEEIVRESGLDWTIVRPSRLLDRPRGNYRVEIGRNLPRGYNTRRADVADYILRSLDDGAAVGEAVAVAI</sequence>
<keyword evidence="3" id="KW-1185">Reference proteome</keyword>
<dbReference type="Proteomes" id="UP001304769">
    <property type="component" value="Unassembled WGS sequence"/>
</dbReference>
<dbReference type="SUPFAM" id="SSF51735">
    <property type="entry name" value="NAD(P)-binding Rossmann-fold domains"/>
    <property type="match status" value="1"/>
</dbReference>
<dbReference type="RefSeq" id="WP_323277911.1">
    <property type="nucleotide sequence ID" value="NZ_JAYGGQ010000002.1"/>
</dbReference>
<dbReference type="InterPro" id="IPR036291">
    <property type="entry name" value="NAD(P)-bd_dom_sf"/>
</dbReference>
<feature type="domain" description="NAD(P)-binding" evidence="1">
    <location>
        <begin position="7"/>
        <end position="197"/>
    </location>
</feature>
<organism evidence="2 3">
    <name type="scientific">Sinomonas terricola</name>
    <dbReference type="NCBI Taxonomy" id="3110330"/>
    <lineage>
        <taxon>Bacteria</taxon>
        <taxon>Bacillati</taxon>
        <taxon>Actinomycetota</taxon>
        <taxon>Actinomycetes</taxon>
        <taxon>Micrococcales</taxon>
        <taxon>Micrococcaceae</taxon>
        <taxon>Sinomonas</taxon>
    </lineage>
</organism>